<organism evidence="2 3">
    <name type="scientific">Colletotrichum sidae</name>
    <dbReference type="NCBI Taxonomy" id="1347389"/>
    <lineage>
        <taxon>Eukaryota</taxon>
        <taxon>Fungi</taxon>
        <taxon>Dikarya</taxon>
        <taxon>Ascomycota</taxon>
        <taxon>Pezizomycotina</taxon>
        <taxon>Sordariomycetes</taxon>
        <taxon>Hypocreomycetidae</taxon>
        <taxon>Glomerellales</taxon>
        <taxon>Glomerellaceae</taxon>
        <taxon>Colletotrichum</taxon>
        <taxon>Colletotrichum orbiculare species complex</taxon>
    </lineage>
</organism>
<protein>
    <recommendedName>
        <fullName evidence="1">SET domain-containing protein</fullName>
    </recommendedName>
</protein>
<dbReference type="PANTHER" id="PTHR47643:SF2">
    <property type="entry name" value="TPR DOMAIN PROTEIN (AFU_ORTHOLOGUE AFUA_5G12710)"/>
    <property type="match status" value="1"/>
</dbReference>
<dbReference type="InterPro" id="IPR001214">
    <property type="entry name" value="SET_dom"/>
</dbReference>
<dbReference type="Pfam" id="PF00856">
    <property type="entry name" value="SET"/>
    <property type="match status" value="1"/>
</dbReference>
<dbReference type="PROSITE" id="PS50280">
    <property type="entry name" value="SET"/>
    <property type="match status" value="1"/>
</dbReference>
<evidence type="ECO:0000259" key="1">
    <source>
        <dbReference type="PROSITE" id="PS50280"/>
    </source>
</evidence>
<dbReference type="SUPFAM" id="SSF82199">
    <property type="entry name" value="SET domain"/>
    <property type="match status" value="1"/>
</dbReference>
<reference evidence="2 3" key="1">
    <citation type="submission" date="2018-11" db="EMBL/GenBank/DDBJ databases">
        <title>Genome sequence and assembly of Colletotrichum sidae.</title>
        <authorList>
            <person name="Gan P."/>
            <person name="Shirasu K."/>
        </authorList>
    </citation>
    <scope>NUCLEOTIDE SEQUENCE [LARGE SCALE GENOMIC DNA]</scope>
    <source>
        <strain evidence="2 3">CBS 518.97</strain>
    </source>
</reference>
<sequence length="634" mass="71257">MDTEDVSNVNEITALFRRLHQAAERADSRKGEIPTDHPPSNILVTRFMMTRSASLARSGDQTAYSTTQVPPPYPPCVRSAASLRPLPISKMKLGEHHRGKQVVIRTMTPPDRMNAVMAIAEDEEGTAVLLQLYNQPEDVKADVLLPQNSVHIIKEPFFKVTTDGKYSDALSFATTVVQEQAALLNRSLANLRLGRPEKALADALRARHGNEATEKGLFREAKALYRMERFSLCLEKLQQVFDLNPNNQDAKTEIEKASRRIREQQTGEYKWKQMQEEARATPPLIDCATFCSPVEVRPSPGRGNGLFAVKAVKAGDLLLCEKAFAYSYAAEDDAVGRRNVKILINLGTKRMAMGGQANLVTTIVQKLHHNPQMASRFVELHRGDYCVAEPSPAEEPPVDTFLVEKIVSLNCFGAPRSSRENMENPQKQAAAAHTTCGAWIVASHINHSCVSNCRRSFIGDMMIVRATKDIDADAELLIRYQQPKPGDDYQATQKSLENWSFTCQCKLCEDKKSTPAQTWQRRRALLRNLGQIMEACETPAQESQAERLLEQLDQYYPEIEGALRLELWEPYLALGQKRLDRGKAVDAFKLTVKGLEALDFVFVASPFKRVPDRLKFEIKEWGQINDDKAYHCKS</sequence>
<feature type="domain" description="SET" evidence="1">
    <location>
        <begin position="292"/>
        <end position="481"/>
    </location>
</feature>
<keyword evidence="3" id="KW-1185">Reference proteome</keyword>
<accession>A0A4R8TNV4</accession>
<evidence type="ECO:0000313" key="3">
    <source>
        <dbReference type="Proteomes" id="UP000295604"/>
    </source>
</evidence>
<dbReference type="InterPro" id="IPR046341">
    <property type="entry name" value="SET_dom_sf"/>
</dbReference>
<dbReference type="Gene3D" id="1.25.40.10">
    <property type="entry name" value="Tetratricopeptide repeat domain"/>
    <property type="match status" value="1"/>
</dbReference>
<dbReference type="AlphaFoldDB" id="A0A4R8TNV4"/>
<comment type="caution">
    <text evidence="2">The sequence shown here is derived from an EMBL/GenBank/DDBJ whole genome shotgun (WGS) entry which is preliminary data.</text>
</comment>
<proteinExistence type="predicted"/>
<name>A0A4R8TNV4_9PEZI</name>
<dbReference type="Proteomes" id="UP000295604">
    <property type="component" value="Unassembled WGS sequence"/>
</dbReference>
<dbReference type="InterPro" id="IPR011990">
    <property type="entry name" value="TPR-like_helical_dom_sf"/>
</dbReference>
<dbReference type="CDD" id="cd20071">
    <property type="entry name" value="SET_SMYD"/>
    <property type="match status" value="1"/>
</dbReference>
<gene>
    <name evidence="2" type="ORF">C8034_v009245</name>
</gene>
<dbReference type="SMART" id="SM00317">
    <property type="entry name" value="SET"/>
    <property type="match status" value="1"/>
</dbReference>
<dbReference type="InterPro" id="IPR053209">
    <property type="entry name" value="Gramillin-biosynth_MTr"/>
</dbReference>
<evidence type="ECO:0000313" key="2">
    <source>
        <dbReference type="EMBL" id="TEA20191.1"/>
    </source>
</evidence>
<dbReference type="Gene3D" id="2.170.270.10">
    <property type="entry name" value="SET domain"/>
    <property type="match status" value="1"/>
</dbReference>
<dbReference type="PANTHER" id="PTHR47643">
    <property type="entry name" value="TPR DOMAIN PROTEIN (AFU_ORTHOLOGUE AFUA_5G12710)"/>
    <property type="match status" value="1"/>
</dbReference>
<dbReference type="SUPFAM" id="SSF48452">
    <property type="entry name" value="TPR-like"/>
    <property type="match status" value="1"/>
</dbReference>
<dbReference type="EMBL" id="QAPF01000036">
    <property type="protein sequence ID" value="TEA20191.1"/>
    <property type="molecule type" value="Genomic_DNA"/>
</dbReference>